<dbReference type="AlphaFoldDB" id="A0AAW4W0Y6"/>
<comment type="caution">
    <text evidence="1">The sequence shown here is derived from an EMBL/GenBank/DDBJ whole genome shotgun (WGS) entry which is preliminary data.</text>
</comment>
<evidence type="ECO:0000313" key="2">
    <source>
        <dbReference type="Proteomes" id="UP001298753"/>
    </source>
</evidence>
<dbReference type="GeneID" id="98659359"/>
<proteinExistence type="predicted"/>
<name>A0AAW4W0Y6_9FIRM</name>
<dbReference type="InterPro" id="IPR046117">
    <property type="entry name" value="DUF6054"/>
</dbReference>
<sequence>MAKYEKHLTGNFDELLEFVTDGVLNGSMSASYEDGSDWTNGTVRCAVRVFERYSYMGGNRVSMNVTLVGNDRDLFFSAITSGGSQAVFFKLNTLGEESFLEKLVPIVENYKKRVE</sequence>
<dbReference type="RefSeq" id="WP_227600445.1">
    <property type="nucleotide sequence ID" value="NZ_JAJEPX010000011.1"/>
</dbReference>
<dbReference type="Pfam" id="PF19524">
    <property type="entry name" value="DUF6054"/>
    <property type="match status" value="1"/>
</dbReference>
<evidence type="ECO:0000313" key="1">
    <source>
        <dbReference type="EMBL" id="MCC2176522.1"/>
    </source>
</evidence>
<reference evidence="1 2" key="1">
    <citation type="submission" date="2021-10" db="EMBL/GenBank/DDBJ databases">
        <title>Anaerobic single-cell dispensing facilitates the cultivation of human gut bacteria.</title>
        <authorList>
            <person name="Afrizal A."/>
        </authorList>
    </citation>
    <scope>NUCLEOTIDE SEQUENCE [LARGE SCALE GENOMIC DNA]</scope>
    <source>
        <strain evidence="1 2">CLA-AA-H270</strain>
    </source>
</reference>
<gene>
    <name evidence="1" type="ORF">LKD22_05175</name>
</gene>
<protein>
    <submittedName>
        <fullName evidence="1">DUF6054 family protein</fullName>
    </submittedName>
</protein>
<keyword evidence="2" id="KW-1185">Reference proteome</keyword>
<organism evidence="1 2">
    <name type="scientific">Agathobaculum butyriciproducens</name>
    <dbReference type="NCBI Taxonomy" id="1628085"/>
    <lineage>
        <taxon>Bacteria</taxon>
        <taxon>Bacillati</taxon>
        <taxon>Bacillota</taxon>
        <taxon>Clostridia</taxon>
        <taxon>Eubacteriales</taxon>
        <taxon>Butyricicoccaceae</taxon>
        <taxon>Agathobaculum</taxon>
    </lineage>
</organism>
<accession>A0AAW4W0Y6</accession>
<dbReference type="EMBL" id="JAJEPX010000011">
    <property type="protein sequence ID" value="MCC2176522.1"/>
    <property type="molecule type" value="Genomic_DNA"/>
</dbReference>
<dbReference type="Proteomes" id="UP001298753">
    <property type="component" value="Unassembled WGS sequence"/>
</dbReference>